<feature type="domain" description="Non-haem dioxygenase N-terminal" evidence="3">
    <location>
        <begin position="11"/>
        <end position="99"/>
    </location>
</feature>
<organism evidence="4 5">
    <name type="scientific">Thlaspi arvense</name>
    <name type="common">Field penny-cress</name>
    <dbReference type="NCBI Taxonomy" id="13288"/>
    <lineage>
        <taxon>Eukaryota</taxon>
        <taxon>Viridiplantae</taxon>
        <taxon>Streptophyta</taxon>
        <taxon>Embryophyta</taxon>
        <taxon>Tracheophyta</taxon>
        <taxon>Spermatophyta</taxon>
        <taxon>Magnoliopsida</taxon>
        <taxon>eudicotyledons</taxon>
        <taxon>Gunneridae</taxon>
        <taxon>Pentapetalae</taxon>
        <taxon>rosids</taxon>
        <taxon>malvids</taxon>
        <taxon>Brassicales</taxon>
        <taxon>Brassicaceae</taxon>
        <taxon>Thlaspideae</taxon>
        <taxon>Thlaspi</taxon>
    </lineage>
</organism>
<evidence type="ECO:0000256" key="1">
    <source>
        <dbReference type="ARBA" id="ARBA00022723"/>
    </source>
</evidence>
<sequence length="132" mass="14764">MQPAASIFTGIPVIDLSDLSSSKTLLVEACQEFGFFKVINHGVSKELMIKLEDEATKFFNLPLNEKEKAASPNPLGYGNKRIGRNGDMGWVEYLLFSANTRLISPLLYFSMKAQKISGKNINTQLLELNRNH</sequence>
<protein>
    <recommendedName>
        <fullName evidence="3">Non-haem dioxygenase N-terminal domain-containing protein</fullName>
    </recommendedName>
</protein>
<evidence type="ECO:0000313" key="5">
    <source>
        <dbReference type="Proteomes" id="UP000836841"/>
    </source>
</evidence>
<dbReference type="InterPro" id="IPR050231">
    <property type="entry name" value="Iron_ascorbate_oxido_reductase"/>
</dbReference>
<dbReference type="Pfam" id="PF14226">
    <property type="entry name" value="DIOX_N"/>
    <property type="match status" value="1"/>
</dbReference>
<dbReference type="InterPro" id="IPR027443">
    <property type="entry name" value="IPNS-like_sf"/>
</dbReference>
<keyword evidence="5" id="KW-1185">Reference proteome</keyword>
<reference evidence="4 5" key="1">
    <citation type="submission" date="2022-03" db="EMBL/GenBank/DDBJ databases">
        <authorList>
            <person name="Nunn A."/>
            <person name="Chopra R."/>
            <person name="Nunn A."/>
            <person name="Contreras Garrido A."/>
        </authorList>
    </citation>
    <scope>NUCLEOTIDE SEQUENCE [LARGE SCALE GENOMIC DNA]</scope>
</reference>
<evidence type="ECO:0000313" key="4">
    <source>
        <dbReference type="EMBL" id="CAH2068816.1"/>
    </source>
</evidence>
<dbReference type="InterPro" id="IPR026992">
    <property type="entry name" value="DIOX_N"/>
</dbReference>
<dbReference type="PANTHER" id="PTHR47990">
    <property type="entry name" value="2-OXOGLUTARATE (2OG) AND FE(II)-DEPENDENT OXYGENASE SUPERFAMILY PROTEIN-RELATED"/>
    <property type="match status" value="1"/>
</dbReference>
<dbReference type="EMBL" id="CAJVSB020000853">
    <property type="protein sequence ID" value="CAH2068816.1"/>
    <property type="molecule type" value="Genomic_DNA"/>
</dbReference>
<gene>
    <name evidence="4" type="ORF">TAV2_LOCUS18393</name>
</gene>
<comment type="caution">
    <text evidence="4">The sequence shown here is derived from an EMBL/GenBank/DDBJ whole genome shotgun (WGS) entry which is preliminary data.</text>
</comment>
<dbReference type="GO" id="GO:0046872">
    <property type="term" value="F:metal ion binding"/>
    <property type="evidence" value="ECO:0007669"/>
    <property type="project" value="UniProtKB-KW"/>
</dbReference>
<evidence type="ECO:0000259" key="3">
    <source>
        <dbReference type="Pfam" id="PF14226"/>
    </source>
</evidence>
<proteinExistence type="predicted"/>
<accession>A0AAU9SM23</accession>
<keyword evidence="1" id="KW-0479">Metal-binding</keyword>
<evidence type="ECO:0000256" key="2">
    <source>
        <dbReference type="ARBA" id="ARBA00023004"/>
    </source>
</evidence>
<name>A0AAU9SM23_THLAR</name>
<dbReference type="Gene3D" id="2.60.120.330">
    <property type="entry name" value="B-lactam Antibiotic, Isopenicillin N Synthase, Chain"/>
    <property type="match status" value="1"/>
</dbReference>
<dbReference type="Proteomes" id="UP000836841">
    <property type="component" value="Unassembled WGS sequence"/>
</dbReference>
<dbReference type="AlphaFoldDB" id="A0AAU9SM23"/>
<keyword evidence="2" id="KW-0408">Iron</keyword>
<dbReference type="SUPFAM" id="SSF51197">
    <property type="entry name" value="Clavaminate synthase-like"/>
    <property type="match status" value="1"/>
</dbReference>